<comment type="caution">
    <text evidence="3">The sequence shown here is derived from an EMBL/GenBank/DDBJ whole genome shotgun (WGS) entry which is preliminary data.</text>
</comment>
<protein>
    <submittedName>
        <fullName evidence="3">Peptidoglycan-binding LysM</fullName>
    </submittedName>
</protein>
<name>A0A087BPX9_9BIFI</name>
<keyword evidence="1" id="KW-1133">Transmembrane helix</keyword>
<dbReference type="Pfam" id="PF01476">
    <property type="entry name" value="LysM"/>
    <property type="match status" value="1"/>
</dbReference>
<organism evidence="3 4">
    <name type="scientific">Bifidobacterium minimum</name>
    <dbReference type="NCBI Taxonomy" id="1693"/>
    <lineage>
        <taxon>Bacteria</taxon>
        <taxon>Bacillati</taxon>
        <taxon>Actinomycetota</taxon>
        <taxon>Actinomycetes</taxon>
        <taxon>Bifidobacteriales</taxon>
        <taxon>Bifidobacteriaceae</taxon>
        <taxon>Bifidobacterium</taxon>
    </lineage>
</organism>
<keyword evidence="1" id="KW-0472">Membrane</keyword>
<dbReference type="InterPro" id="IPR018392">
    <property type="entry name" value="LysM"/>
</dbReference>
<proteinExistence type="predicted"/>
<feature type="domain" description="LysM" evidence="2">
    <location>
        <begin position="149"/>
        <end position="197"/>
    </location>
</feature>
<sequence length="203" mass="21475">MVVSSTKRLGGLTRGRTVGDLFTDVLVAACGSHSKPVESRGAAPASVGDGRSFVSGGNVRVAGVGRADNAEDDCGLDDRRIYQRDDRWNDHGAVERIVRTSTQGSRHISRRRAVAMVMAMIAVIAVGVSLVLPQRANSAPGSVAVTSTVVRPGDTWWSYAEPLTPAGDDVSVTVDRLMTLNHESDPTLVPGQKIVLPADATSW</sequence>
<dbReference type="eggNOG" id="COG1388">
    <property type="taxonomic scope" value="Bacteria"/>
</dbReference>
<evidence type="ECO:0000256" key="1">
    <source>
        <dbReference type="SAM" id="Phobius"/>
    </source>
</evidence>
<dbReference type="Gene3D" id="3.10.350.10">
    <property type="entry name" value="LysM domain"/>
    <property type="match status" value="1"/>
</dbReference>
<dbReference type="EMBL" id="JGZD01000008">
    <property type="protein sequence ID" value="KFI73079.1"/>
    <property type="molecule type" value="Genomic_DNA"/>
</dbReference>
<feature type="transmembrane region" description="Helical" evidence="1">
    <location>
        <begin position="113"/>
        <end position="132"/>
    </location>
</feature>
<accession>A0A087BPX9</accession>
<evidence type="ECO:0000313" key="3">
    <source>
        <dbReference type="EMBL" id="KFI73079.1"/>
    </source>
</evidence>
<dbReference type="STRING" id="1693.BMIN_0802"/>
<evidence type="ECO:0000313" key="4">
    <source>
        <dbReference type="Proteomes" id="UP000029014"/>
    </source>
</evidence>
<evidence type="ECO:0000259" key="2">
    <source>
        <dbReference type="Pfam" id="PF01476"/>
    </source>
</evidence>
<dbReference type="InterPro" id="IPR036779">
    <property type="entry name" value="LysM_dom_sf"/>
</dbReference>
<dbReference type="AlphaFoldDB" id="A0A087BPX9"/>
<reference evidence="3 4" key="1">
    <citation type="submission" date="2014-03" db="EMBL/GenBank/DDBJ databases">
        <title>Genomics of Bifidobacteria.</title>
        <authorList>
            <person name="Ventura M."/>
            <person name="Milani C."/>
            <person name="Lugli G.A."/>
        </authorList>
    </citation>
    <scope>NUCLEOTIDE SEQUENCE [LARGE SCALE GENOMIC DNA]</scope>
    <source>
        <strain evidence="3 4">LMG 11592</strain>
    </source>
</reference>
<dbReference type="SUPFAM" id="SSF54106">
    <property type="entry name" value="LysM domain"/>
    <property type="match status" value="1"/>
</dbReference>
<dbReference type="Proteomes" id="UP000029014">
    <property type="component" value="Unassembled WGS sequence"/>
</dbReference>
<keyword evidence="1" id="KW-0812">Transmembrane</keyword>
<keyword evidence="4" id="KW-1185">Reference proteome</keyword>
<gene>
    <name evidence="3" type="ORF">BMIN_0802</name>
</gene>